<feature type="domain" description="FAD/NAD(P)-binding" evidence="2">
    <location>
        <begin position="7"/>
        <end position="325"/>
    </location>
</feature>
<name>A0A4R7J7Y3_9ACTN</name>
<dbReference type="Pfam" id="PF07992">
    <property type="entry name" value="Pyr_redox_2"/>
    <property type="match status" value="1"/>
</dbReference>
<keyword evidence="3" id="KW-0670">Pyruvate</keyword>
<reference evidence="3 4" key="1">
    <citation type="submission" date="2019-03" db="EMBL/GenBank/DDBJ databases">
        <title>Genomic Encyclopedia of Archaeal and Bacterial Type Strains, Phase II (KMG-II): from individual species to whole genera.</title>
        <authorList>
            <person name="Goeker M."/>
        </authorList>
    </citation>
    <scope>NUCLEOTIDE SEQUENCE [LARGE SCALE GENOMIC DNA]</scope>
    <source>
        <strain evidence="3 4">DSM 24323</strain>
    </source>
</reference>
<dbReference type="Gene3D" id="3.50.50.60">
    <property type="entry name" value="FAD/NAD(P)-binding domain"/>
    <property type="match status" value="2"/>
</dbReference>
<dbReference type="AlphaFoldDB" id="A0A4R7J7Y3"/>
<organism evidence="3 4">
    <name type="scientific">Naumannella halotolerans</name>
    <dbReference type="NCBI Taxonomy" id="993414"/>
    <lineage>
        <taxon>Bacteria</taxon>
        <taxon>Bacillati</taxon>
        <taxon>Actinomycetota</taxon>
        <taxon>Actinomycetes</taxon>
        <taxon>Propionibacteriales</taxon>
        <taxon>Propionibacteriaceae</taxon>
        <taxon>Naumannella</taxon>
    </lineage>
</organism>
<dbReference type="OrthoDB" id="9801699at2"/>
<accession>A0A4R7J7Y3</accession>
<dbReference type="InterPro" id="IPR041854">
    <property type="entry name" value="BFD-like_2Fe2S-bd_dom_sf"/>
</dbReference>
<dbReference type="CDD" id="cd19946">
    <property type="entry name" value="GlpA-like_Fer2_BFD-like"/>
    <property type="match status" value="1"/>
</dbReference>
<protein>
    <submittedName>
        <fullName evidence="3">Pyruvate/2-oxoglutarate dehydrogenase complex dihydrolipoamide dehydrogenase (E3) component</fullName>
    </submittedName>
</protein>
<evidence type="ECO:0000313" key="4">
    <source>
        <dbReference type="Proteomes" id="UP000295371"/>
    </source>
</evidence>
<dbReference type="InterPro" id="IPR017224">
    <property type="entry name" value="Opine_Oxase_asu/HCN_bsu"/>
</dbReference>
<dbReference type="RefSeq" id="WP_133753902.1">
    <property type="nucleotide sequence ID" value="NZ_SOAW01000001.1"/>
</dbReference>
<dbReference type="SUPFAM" id="SSF51905">
    <property type="entry name" value="FAD/NAD(P)-binding domain"/>
    <property type="match status" value="1"/>
</dbReference>
<dbReference type="InterPro" id="IPR051691">
    <property type="entry name" value="Metab_Enz_Cyan_OpOx_G3PDH"/>
</dbReference>
<dbReference type="GO" id="GO:0016491">
    <property type="term" value="F:oxidoreductase activity"/>
    <property type="evidence" value="ECO:0007669"/>
    <property type="project" value="UniProtKB-KW"/>
</dbReference>
<keyword evidence="4" id="KW-1185">Reference proteome</keyword>
<dbReference type="PANTHER" id="PTHR42949:SF3">
    <property type="entry name" value="ANAEROBIC GLYCEROL-3-PHOSPHATE DEHYDROGENASE SUBUNIT B"/>
    <property type="match status" value="1"/>
</dbReference>
<dbReference type="EMBL" id="SOAW01000001">
    <property type="protein sequence ID" value="TDT33375.1"/>
    <property type="molecule type" value="Genomic_DNA"/>
</dbReference>
<proteinExistence type="predicted"/>
<dbReference type="InterPro" id="IPR036188">
    <property type="entry name" value="FAD/NAD-bd_sf"/>
</dbReference>
<dbReference type="PRINTS" id="PR00368">
    <property type="entry name" value="FADPNR"/>
</dbReference>
<evidence type="ECO:0000256" key="1">
    <source>
        <dbReference type="ARBA" id="ARBA00023002"/>
    </source>
</evidence>
<evidence type="ECO:0000259" key="2">
    <source>
        <dbReference type="Pfam" id="PF07992"/>
    </source>
</evidence>
<keyword evidence="1" id="KW-0560">Oxidoreductase</keyword>
<gene>
    <name evidence="3" type="ORF">CLV29_0986</name>
</gene>
<evidence type="ECO:0000313" key="3">
    <source>
        <dbReference type="EMBL" id="TDT33375.1"/>
    </source>
</evidence>
<dbReference type="PIRSF" id="PIRSF037495">
    <property type="entry name" value="Opine_OX_OoxA/HcnB"/>
    <property type="match status" value="1"/>
</dbReference>
<dbReference type="PRINTS" id="PR00411">
    <property type="entry name" value="PNDRDTASEI"/>
</dbReference>
<comment type="caution">
    <text evidence="3">The sequence shown here is derived from an EMBL/GenBank/DDBJ whole genome shotgun (WGS) entry which is preliminary data.</text>
</comment>
<dbReference type="InterPro" id="IPR023753">
    <property type="entry name" value="FAD/NAD-binding_dom"/>
</dbReference>
<sequence length="471" mass="49371">MTEESLQVAVVGAGPAGLTAAVAAVEHGARVILVDAGDQPGGQFWRHPSERVRHGDEGEPVNSGAHHWAEHLRLRRRLAELRAAGRVVVHTDTQVAAIRETGTGLLLHTHSPRDAGPRPDLTADRLVLATGAYDRQLPIPGWDLPGVFSAGGVQALLKGSGTAPGRRLVIAGTGVFLLPVAVQAAAAGVRVEAVCEANPIRRWLPGLHRATLVSKAVEGAGYALALLRHRIPYRTSTAITEILGTDRVEAVVTSKLRADGSAVPGSQRRIETDTVALGWGFTPQLELGLSLGLQTRTDTDGSLVLVVDDQQHTSHPQIWAAGESTGVGGVDLALTEGGLAGAAAAGTPRRPPAKLARQRGFARTLHQASPVPARWDQWLRPDTTVCRCEEITVAELVGVRDDLAAGDGRTAKGLSRAGMGWCQGRICGFAAACLTERTPTPSARSLAQVGRRPLAGPVSLAELGEWDASGS</sequence>
<dbReference type="Gene3D" id="1.10.10.1100">
    <property type="entry name" value="BFD-like [2Fe-2S]-binding domain"/>
    <property type="match status" value="1"/>
</dbReference>
<dbReference type="Gene3D" id="3.40.50.720">
    <property type="entry name" value="NAD(P)-binding Rossmann-like Domain"/>
    <property type="match status" value="1"/>
</dbReference>
<dbReference type="Proteomes" id="UP000295371">
    <property type="component" value="Unassembled WGS sequence"/>
</dbReference>
<dbReference type="PANTHER" id="PTHR42949">
    <property type="entry name" value="ANAEROBIC GLYCEROL-3-PHOSPHATE DEHYDROGENASE SUBUNIT B"/>
    <property type="match status" value="1"/>
</dbReference>